<name>A0AAW8Q7R7_VIBPH</name>
<dbReference type="RefSeq" id="WP_311020789.1">
    <property type="nucleotide sequence ID" value="NZ_JAUHGG010000012.1"/>
</dbReference>
<evidence type="ECO:0000313" key="2">
    <source>
        <dbReference type="Proteomes" id="UP001253193"/>
    </source>
</evidence>
<sequence length="111" mass="12613">MTRRTARQILIAGLKLEKGRLDKRLKSLKSKNLGCLIGEKATLMITALGQNNSIDNKQEAVSAIREIDKKIAIAEKSKNNDEQICQVEQELFTINSELNRLENGKSYYLYE</sequence>
<protein>
    <submittedName>
        <fullName evidence="1">Uncharacterized protein</fullName>
    </submittedName>
</protein>
<accession>A0AAW8Q7R7</accession>
<dbReference type="Proteomes" id="UP001253193">
    <property type="component" value="Unassembled WGS sequence"/>
</dbReference>
<dbReference type="EMBL" id="JAUHGG010000012">
    <property type="protein sequence ID" value="MDS1823761.1"/>
    <property type="molecule type" value="Genomic_DNA"/>
</dbReference>
<organism evidence="1 2">
    <name type="scientific">Vibrio parahaemolyticus</name>
    <dbReference type="NCBI Taxonomy" id="670"/>
    <lineage>
        <taxon>Bacteria</taxon>
        <taxon>Pseudomonadati</taxon>
        <taxon>Pseudomonadota</taxon>
        <taxon>Gammaproteobacteria</taxon>
        <taxon>Vibrionales</taxon>
        <taxon>Vibrionaceae</taxon>
        <taxon>Vibrio</taxon>
    </lineage>
</organism>
<gene>
    <name evidence="1" type="ORF">QX249_24255</name>
</gene>
<evidence type="ECO:0000313" key="1">
    <source>
        <dbReference type="EMBL" id="MDS1823761.1"/>
    </source>
</evidence>
<dbReference type="AlphaFoldDB" id="A0AAW8Q7R7"/>
<proteinExistence type="predicted"/>
<comment type="caution">
    <text evidence="1">The sequence shown here is derived from an EMBL/GenBank/DDBJ whole genome shotgun (WGS) entry which is preliminary data.</text>
</comment>
<reference evidence="1" key="1">
    <citation type="submission" date="2023-06" db="EMBL/GenBank/DDBJ databases">
        <title>Genomic Diversity of Vibrio spp. and Metagenomic Analysis of Pathogens in Florida Gulf Coastal Waters Following Hurricane Ian.</title>
        <authorList>
            <person name="Brumfield K.D."/>
        </authorList>
    </citation>
    <scope>NUCLEOTIDE SEQUENCE</scope>
    <source>
        <strain evidence="1">WBS2B-138</strain>
    </source>
</reference>